<dbReference type="PROSITE" id="PS00770">
    <property type="entry name" value="AA_TRANSFER_CLASS_4"/>
    <property type="match status" value="1"/>
</dbReference>
<evidence type="ECO:0000256" key="14">
    <source>
        <dbReference type="RuleBase" id="RU004106"/>
    </source>
</evidence>
<dbReference type="Pfam" id="PF01063">
    <property type="entry name" value="Aminotran_4"/>
    <property type="match status" value="1"/>
</dbReference>
<dbReference type="Gene3D" id="3.20.10.10">
    <property type="entry name" value="D-amino Acid Aminotransferase, subunit A, domain 2"/>
    <property type="match status" value="1"/>
</dbReference>
<evidence type="ECO:0000256" key="5">
    <source>
        <dbReference type="ARBA" id="ARBA00005072"/>
    </source>
</evidence>
<dbReference type="InterPro" id="IPR043131">
    <property type="entry name" value="BCAT-like_N"/>
</dbReference>
<proteinExistence type="inferred from homology"/>
<dbReference type="Proteomes" id="UP000244912">
    <property type="component" value="Unassembled WGS sequence"/>
</dbReference>
<keyword evidence="10" id="KW-0100">Branched-chain amino acid biosynthesis</keyword>
<comment type="catalytic activity">
    <reaction evidence="12">
        <text>L-isoleucine + 2-oxoglutarate = (S)-3-methyl-2-oxopentanoate + L-glutamate</text>
        <dbReference type="Rhea" id="RHEA:24801"/>
        <dbReference type="ChEBI" id="CHEBI:16810"/>
        <dbReference type="ChEBI" id="CHEBI:29985"/>
        <dbReference type="ChEBI" id="CHEBI:35146"/>
        <dbReference type="ChEBI" id="CHEBI:58045"/>
        <dbReference type="EC" id="2.6.1.42"/>
    </reaction>
</comment>
<keyword evidence="9 15" id="KW-0663">Pyridoxal phosphate</keyword>
<dbReference type="GO" id="GO:0052654">
    <property type="term" value="F:L-leucine-2-oxoglutarate transaminase activity"/>
    <property type="evidence" value="ECO:0007669"/>
    <property type="project" value="RHEA"/>
</dbReference>
<evidence type="ECO:0000313" key="17">
    <source>
        <dbReference type="Proteomes" id="UP000244912"/>
    </source>
</evidence>
<evidence type="ECO:0000256" key="4">
    <source>
        <dbReference type="ARBA" id="ARBA00004931"/>
    </source>
</evidence>
<evidence type="ECO:0000256" key="2">
    <source>
        <dbReference type="ARBA" id="ARBA00003109"/>
    </source>
</evidence>
<keyword evidence="16" id="KW-0808">Transferase</keyword>
<evidence type="ECO:0000256" key="12">
    <source>
        <dbReference type="ARBA" id="ARBA00048798"/>
    </source>
</evidence>
<comment type="similarity">
    <text evidence="6 14">Belongs to the class-IV pyridoxal-phosphate-dependent aminotransferase family.</text>
</comment>
<dbReference type="InterPro" id="IPR050571">
    <property type="entry name" value="Class-IV_PLP-Dep_Aminotrnsfr"/>
</dbReference>
<protein>
    <recommendedName>
        <fullName evidence="8">Probable branched-chain-amino-acid aminotransferase</fullName>
        <ecNumber evidence="7">2.6.1.42</ecNumber>
    </recommendedName>
</protein>
<dbReference type="GO" id="GO:0052655">
    <property type="term" value="F:L-valine-2-oxoglutarate transaminase activity"/>
    <property type="evidence" value="ECO:0007669"/>
    <property type="project" value="RHEA"/>
</dbReference>
<dbReference type="InterPro" id="IPR001544">
    <property type="entry name" value="Aminotrans_IV"/>
</dbReference>
<keyword evidence="17" id="KW-1185">Reference proteome</keyword>
<reference evidence="16 17" key="1">
    <citation type="submission" date="2018-03" db="EMBL/GenBank/DDBJ databases">
        <authorList>
            <person name="Keele B.F."/>
        </authorList>
    </citation>
    <scope>NUCLEOTIDE SEQUENCE [LARGE SCALE GENOMIC DNA]</scope>
    <source>
        <strain evidence="16 17">CECT 8504</strain>
    </source>
</reference>
<keyword evidence="10" id="KW-0028">Amino-acid biosynthesis</keyword>
<evidence type="ECO:0000256" key="13">
    <source>
        <dbReference type="ARBA" id="ARBA00049229"/>
    </source>
</evidence>
<name>A0A2R8BQ71_9RHOB</name>
<comment type="catalytic activity">
    <reaction evidence="11">
        <text>L-valine + 2-oxoglutarate = 3-methyl-2-oxobutanoate + L-glutamate</text>
        <dbReference type="Rhea" id="RHEA:24813"/>
        <dbReference type="ChEBI" id="CHEBI:11851"/>
        <dbReference type="ChEBI" id="CHEBI:16810"/>
        <dbReference type="ChEBI" id="CHEBI:29985"/>
        <dbReference type="ChEBI" id="CHEBI:57762"/>
        <dbReference type="EC" id="2.6.1.42"/>
    </reaction>
</comment>
<evidence type="ECO:0000256" key="15">
    <source>
        <dbReference type="RuleBase" id="RU004516"/>
    </source>
</evidence>
<dbReference type="GO" id="GO:0052656">
    <property type="term" value="F:L-isoleucine-2-oxoglutarate transaminase activity"/>
    <property type="evidence" value="ECO:0007669"/>
    <property type="project" value="RHEA"/>
</dbReference>
<dbReference type="InterPro" id="IPR018300">
    <property type="entry name" value="Aminotrans_IV_CS"/>
</dbReference>
<keyword evidence="16" id="KW-0032">Aminotransferase</keyword>
<evidence type="ECO:0000256" key="3">
    <source>
        <dbReference type="ARBA" id="ARBA00004824"/>
    </source>
</evidence>
<dbReference type="EMBL" id="ONZF01000001">
    <property type="protein sequence ID" value="SPJ22248.1"/>
    <property type="molecule type" value="Genomic_DNA"/>
</dbReference>
<dbReference type="GO" id="GO:0009082">
    <property type="term" value="P:branched-chain amino acid biosynthetic process"/>
    <property type="evidence" value="ECO:0007669"/>
    <property type="project" value="UniProtKB-KW"/>
</dbReference>
<evidence type="ECO:0000256" key="9">
    <source>
        <dbReference type="ARBA" id="ARBA00022898"/>
    </source>
</evidence>
<dbReference type="RefSeq" id="WP_108892165.1">
    <property type="nucleotide sequence ID" value="NZ_ONZF01000001.1"/>
</dbReference>
<dbReference type="OrthoDB" id="9809239at2"/>
<comment type="function">
    <text evidence="2">Acts on leucine, isoleucine and valine.</text>
</comment>
<dbReference type="AlphaFoldDB" id="A0A2R8BQ71"/>
<dbReference type="SUPFAM" id="SSF56752">
    <property type="entry name" value="D-aminoacid aminotransferase-like PLP-dependent enzymes"/>
    <property type="match status" value="1"/>
</dbReference>
<dbReference type="InterPro" id="IPR036038">
    <property type="entry name" value="Aminotransferase-like"/>
</dbReference>
<comment type="pathway">
    <text evidence="3">Amino-acid biosynthesis; L-isoleucine biosynthesis; L-isoleucine from 2-oxobutanoate: step 4/4.</text>
</comment>
<gene>
    <name evidence="16" type="primary">ilvE_1</name>
    <name evidence="16" type="ORF">PAA8504_00036</name>
</gene>
<evidence type="ECO:0000256" key="7">
    <source>
        <dbReference type="ARBA" id="ARBA00013053"/>
    </source>
</evidence>
<comment type="pathway">
    <text evidence="5">Amino-acid biosynthesis; L-leucine biosynthesis; L-leucine from 3-methyl-2-oxobutanoate: step 4/4.</text>
</comment>
<organism evidence="16 17">
    <name type="scientific">Palleronia abyssalis</name>
    <dbReference type="NCBI Taxonomy" id="1501240"/>
    <lineage>
        <taxon>Bacteria</taxon>
        <taxon>Pseudomonadati</taxon>
        <taxon>Pseudomonadota</taxon>
        <taxon>Alphaproteobacteria</taxon>
        <taxon>Rhodobacterales</taxon>
        <taxon>Roseobacteraceae</taxon>
        <taxon>Palleronia</taxon>
    </lineage>
</organism>
<evidence type="ECO:0000256" key="10">
    <source>
        <dbReference type="ARBA" id="ARBA00023304"/>
    </source>
</evidence>
<evidence type="ECO:0000313" key="16">
    <source>
        <dbReference type="EMBL" id="SPJ22248.1"/>
    </source>
</evidence>
<accession>A0A2R8BQ71</accession>
<dbReference type="InterPro" id="IPR043132">
    <property type="entry name" value="BCAT-like_C"/>
</dbReference>
<sequence>MESPFRDPPPGLKIIETLRLAPDGPVRGDAHLARLARTCATFGVPFDVGRAGDRLSQACWGGADLRARLTVGLDGQVDLETSPLAPGASRWRVRLATGVVAGDPWRRVKTTHRNIYDAARAAMPEGTDEVVFLNDRGEVCEGAITNIFLARDGRLLTPPVESGALPGILRKTLLDDGRAVERALRPPDLMSGEVFVGNSLRGLIAADLIDG</sequence>
<dbReference type="PANTHER" id="PTHR42743">
    <property type="entry name" value="AMINO-ACID AMINOTRANSFERASE"/>
    <property type="match status" value="1"/>
</dbReference>
<evidence type="ECO:0000256" key="11">
    <source>
        <dbReference type="ARBA" id="ARBA00048212"/>
    </source>
</evidence>
<comment type="pathway">
    <text evidence="4">Amino-acid biosynthesis; L-valine biosynthesis; L-valine from pyruvate: step 4/4.</text>
</comment>
<comment type="catalytic activity">
    <reaction evidence="13">
        <text>L-leucine + 2-oxoglutarate = 4-methyl-2-oxopentanoate + L-glutamate</text>
        <dbReference type="Rhea" id="RHEA:18321"/>
        <dbReference type="ChEBI" id="CHEBI:16810"/>
        <dbReference type="ChEBI" id="CHEBI:17865"/>
        <dbReference type="ChEBI" id="CHEBI:29985"/>
        <dbReference type="ChEBI" id="CHEBI:57427"/>
        <dbReference type="EC" id="2.6.1.42"/>
    </reaction>
</comment>
<dbReference type="NCBIfam" id="NF005729">
    <property type="entry name" value="PRK07546.1-3"/>
    <property type="match status" value="1"/>
</dbReference>
<evidence type="ECO:0000256" key="6">
    <source>
        <dbReference type="ARBA" id="ARBA00009320"/>
    </source>
</evidence>
<dbReference type="EC" id="2.6.1.42" evidence="7"/>
<evidence type="ECO:0000256" key="1">
    <source>
        <dbReference type="ARBA" id="ARBA00001933"/>
    </source>
</evidence>
<dbReference type="PANTHER" id="PTHR42743:SF11">
    <property type="entry name" value="AMINODEOXYCHORISMATE LYASE"/>
    <property type="match status" value="1"/>
</dbReference>
<dbReference type="Gene3D" id="3.30.470.10">
    <property type="match status" value="1"/>
</dbReference>
<evidence type="ECO:0000256" key="8">
    <source>
        <dbReference type="ARBA" id="ARBA00014472"/>
    </source>
</evidence>
<comment type="cofactor">
    <cofactor evidence="1 15">
        <name>pyridoxal 5'-phosphate</name>
        <dbReference type="ChEBI" id="CHEBI:597326"/>
    </cofactor>
</comment>